<name>A0A9K3JBE7_HELAN</name>
<reference evidence="2" key="2">
    <citation type="submission" date="2020-06" db="EMBL/GenBank/DDBJ databases">
        <title>Helianthus annuus Genome sequencing and assembly Release 2.</title>
        <authorList>
            <person name="Gouzy J."/>
            <person name="Langlade N."/>
            <person name="Munos S."/>
        </authorList>
    </citation>
    <scope>NUCLEOTIDE SEQUENCE</scope>
    <source>
        <tissue evidence="2">Leaves</tissue>
    </source>
</reference>
<evidence type="ECO:0000313" key="3">
    <source>
        <dbReference type="Proteomes" id="UP000215914"/>
    </source>
</evidence>
<dbReference type="AlphaFoldDB" id="A0A9K3JBE7"/>
<comment type="caution">
    <text evidence="2">The sequence shown here is derived from an EMBL/GenBank/DDBJ whole genome shotgun (WGS) entry which is preliminary data.</text>
</comment>
<sequence>MVVGNDNLQSSPPTRSVNGDLLFSGDNARLMVESPSQTFNLNSNL</sequence>
<proteinExistence type="predicted"/>
<organism evidence="2 3">
    <name type="scientific">Helianthus annuus</name>
    <name type="common">Common sunflower</name>
    <dbReference type="NCBI Taxonomy" id="4232"/>
    <lineage>
        <taxon>Eukaryota</taxon>
        <taxon>Viridiplantae</taxon>
        <taxon>Streptophyta</taxon>
        <taxon>Embryophyta</taxon>
        <taxon>Tracheophyta</taxon>
        <taxon>Spermatophyta</taxon>
        <taxon>Magnoliopsida</taxon>
        <taxon>eudicotyledons</taxon>
        <taxon>Gunneridae</taxon>
        <taxon>Pentapetalae</taxon>
        <taxon>asterids</taxon>
        <taxon>campanulids</taxon>
        <taxon>Asterales</taxon>
        <taxon>Asteraceae</taxon>
        <taxon>Asteroideae</taxon>
        <taxon>Heliantheae alliance</taxon>
        <taxon>Heliantheae</taxon>
        <taxon>Helianthus</taxon>
    </lineage>
</organism>
<protein>
    <submittedName>
        <fullName evidence="2">Uncharacterized protein</fullName>
    </submittedName>
</protein>
<evidence type="ECO:0000313" key="2">
    <source>
        <dbReference type="EMBL" id="KAF5811771.1"/>
    </source>
</evidence>
<reference evidence="2" key="1">
    <citation type="journal article" date="2017" name="Nature">
        <title>The sunflower genome provides insights into oil metabolism, flowering and Asterid evolution.</title>
        <authorList>
            <person name="Badouin H."/>
            <person name="Gouzy J."/>
            <person name="Grassa C.J."/>
            <person name="Murat F."/>
            <person name="Staton S.E."/>
            <person name="Cottret L."/>
            <person name="Lelandais-Briere C."/>
            <person name="Owens G.L."/>
            <person name="Carrere S."/>
            <person name="Mayjonade B."/>
            <person name="Legrand L."/>
            <person name="Gill N."/>
            <person name="Kane N.C."/>
            <person name="Bowers J.E."/>
            <person name="Hubner S."/>
            <person name="Bellec A."/>
            <person name="Berard A."/>
            <person name="Berges H."/>
            <person name="Blanchet N."/>
            <person name="Boniface M.C."/>
            <person name="Brunel D."/>
            <person name="Catrice O."/>
            <person name="Chaidir N."/>
            <person name="Claudel C."/>
            <person name="Donnadieu C."/>
            <person name="Faraut T."/>
            <person name="Fievet G."/>
            <person name="Helmstetter N."/>
            <person name="King M."/>
            <person name="Knapp S.J."/>
            <person name="Lai Z."/>
            <person name="Le Paslier M.C."/>
            <person name="Lippi Y."/>
            <person name="Lorenzon L."/>
            <person name="Mandel J.R."/>
            <person name="Marage G."/>
            <person name="Marchand G."/>
            <person name="Marquand E."/>
            <person name="Bret-Mestries E."/>
            <person name="Morien E."/>
            <person name="Nambeesan S."/>
            <person name="Nguyen T."/>
            <person name="Pegot-Espagnet P."/>
            <person name="Pouilly N."/>
            <person name="Raftis F."/>
            <person name="Sallet E."/>
            <person name="Schiex T."/>
            <person name="Thomas J."/>
            <person name="Vandecasteele C."/>
            <person name="Vares D."/>
            <person name="Vear F."/>
            <person name="Vautrin S."/>
            <person name="Crespi M."/>
            <person name="Mangin B."/>
            <person name="Burke J.M."/>
            <person name="Salse J."/>
            <person name="Munos S."/>
            <person name="Vincourt P."/>
            <person name="Rieseberg L.H."/>
            <person name="Langlade N.B."/>
        </authorList>
    </citation>
    <scope>NUCLEOTIDE SEQUENCE</scope>
    <source>
        <tissue evidence="2">Leaves</tissue>
    </source>
</reference>
<dbReference type="Gramene" id="mRNA:HanXRQr2_Chr04g0185321">
    <property type="protein sequence ID" value="mRNA:HanXRQr2_Chr04g0185321"/>
    <property type="gene ID" value="HanXRQr2_Chr04g0185321"/>
</dbReference>
<dbReference type="Proteomes" id="UP000215914">
    <property type="component" value="Unassembled WGS sequence"/>
</dbReference>
<accession>A0A9K3JBE7</accession>
<dbReference type="EMBL" id="MNCJ02000319">
    <property type="protein sequence ID" value="KAF5811771.1"/>
    <property type="molecule type" value="Genomic_DNA"/>
</dbReference>
<keyword evidence="3" id="KW-1185">Reference proteome</keyword>
<feature type="compositionally biased region" description="Polar residues" evidence="1">
    <location>
        <begin position="1"/>
        <end position="17"/>
    </location>
</feature>
<gene>
    <name evidence="2" type="ORF">HanXRQr2_Chr04g0185321</name>
</gene>
<feature type="region of interest" description="Disordered" evidence="1">
    <location>
        <begin position="1"/>
        <end position="20"/>
    </location>
</feature>
<evidence type="ECO:0000256" key="1">
    <source>
        <dbReference type="SAM" id="MobiDB-lite"/>
    </source>
</evidence>